<evidence type="ECO:0000256" key="2">
    <source>
        <dbReference type="ARBA" id="ARBA00022737"/>
    </source>
</evidence>
<name>A0ABD0MJF3_CIRMR</name>
<keyword evidence="6" id="KW-1185">Reference proteome</keyword>
<dbReference type="SUPFAM" id="SSF57196">
    <property type="entry name" value="EGF/Laminin"/>
    <property type="match status" value="1"/>
</dbReference>
<dbReference type="Gene3D" id="2.10.25.10">
    <property type="entry name" value="Laminin"/>
    <property type="match status" value="1"/>
</dbReference>
<feature type="domain" description="EGF-like calcium-binding" evidence="4">
    <location>
        <begin position="1"/>
        <end position="31"/>
    </location>
</feature>
<dbReference type="InterPro" id="IPR026823">
    <property type="entry name" value="cEGF"/>
</dbReference>
<feature type="non-terminal residue" evidence="5">
    <location>
        <position position="51"/>
    </location>
</feature>
<accession>A0ABD0MJF3</accession>
<keyword evidence="3" id="KW-1015">Disulfide bond</keyword>
<dbReference type="Proteomes" id="UP001529510">
    <property type="component" value="Unassembled WGS sequence"/>
</dbReference>
<dbReference type="InterPro" id="IPR001881">
    <property type="entry name" value="EGF-like_Ca-bd_dom"/>
</dbReference>
<keyword evidence="2" id="KW-0677">Repeat</keyword>
<dbReference type="Pfam" id="PF12662">
    <property type="entry name" value="cEGF"/>
    <property type="match status" value="1"/>
</dbReference>
<evidence type="ECO:0000259" key="4">
    <source>
        <dbReference type="SMART" id="SM00179"/>
    </source>
</evidence>
<comment type="caution">
    <text evidence="5">The sequence shown here is derived from an EMBL/GenBank/DDBJ whole genome shotgun (WGS) entry which is preliminary data.</text>
</comment>
<dbReference type="SMART" id="SM00179">
    <property type="entry name" value="EGF_CA"/>
    <property type="match status" value="1"/>
</dbReference>
<dbReference type="AlphaFoldDB" id="A0ABD0MJF3"/>
<dbReference type="EMBL" id="JAMKFB020000323">
    <property type="protein sequence ID" value="KAL0149755.1"/>
    <property type="molecule type" value="Genomic_DNA"/>
</dbReference>
<sequence>CGSASCFNTLGSFKCGCPSGFTFDPVSASCEDVDEVDSCADVLGDITEQDR</sequence>
<feature type="non-terminal residue" evidence="5">
    <location>
        <position position="1"/>
    </location>
</feature>
<gene>
    <name evidence="5" type="ORF">M9458_054945</name>
</gene>
<keyword evidence="1" id="KW-0245">EGF-like domain</keyword>
<proteinExistence type="predicted"/>
<reference evidence="5 6" key="1">
    <citation type="submission" date="2024-05" db="EMBL/GenBank/DDBJ databases">
        <title>Genome sequencing and assembly of Indian major carp, Cirrhinus mrigala (Hamilton, 1822).</title>
        <authorList>
            <person name="Mohindra V."/>
            <person name="Chowdhury L.M."/>
            <person name="Lal K."/>
            <person name="Jena J.K."/>
        </authorList>
    </citation>
    <scope>NUCLEOTIDE SEQUENCE [LARGE SCALE GENOMIC DNA]</scope>
    <source>
        <strain evidence="5">CM1030</strain>
        <tissue evidence="5">Blood</tissue>
    </source>
</reference>
<evidence type="ECO:0000256" key="3">
    <source>
        <dbReference type="ARBA" id="ARBA00023157"/>
    </source>
</evidence>
<organism evidence="5 6">
    <name type="scientific">Cirrhinus mrigala</name>
    <name type="common">Mrigala</name>
    <dbReference type="NCBI Taxonomy" id="683832"/>
    <lineage>
        <taxon>Eukaryota</taxon>
        <taxon>Metazoa</taxon>
        <taxon>Chordata</taxon>
        <taxon>Craniata</taxon>
        <taxon>Vertebrata</taxon>
        <taxon>Euteleostomi</taxon>
        <taxon>Actinopterygii</taxon>
        <taxon>Neopterygii</taxon>
        <taxon>Teleostei</taxon>
        <taxon>Ostariophysi</taxon>
        <taxon>Cypriniformes</taxon>
        <taxon>Cyprinidae</taxon>
        <taxon>Labeoninae</taxon>
        <taxon>Labeonini</taxon>
        <taxon>Cirrhinus</taxon>
    </lineage>
</organism>
<evidence type="ECO:0000313" key="5">
    <source>
        <dbReference type="EMBL" id="KAL0149755.1"/>
    </source>
</evidence>
<protein>
    <recommendedName>
        <fullName evidence="4">EGF-like calcium-binding domain-containing protein</fullName>
    </recommendedName>
</protein>
<evidence type="ECO:0000256" key="1">
    <source>
        <dbReference type="ARBA" id="ARBA00022536"/>
    </source>
</evidence>
<evidence type="ECO:0000313" key="6">
    <source>
        <dbReference type="Proteomes" id="UP001529510"/>
    </source>
</evidence>